<protein>
    <submittedName>
        <fullName evidence="1">Uncharacterized protein</fullName>
    </submittedName>
</protein>
<reference evidence="1" key="2">
    <citation type="submission" date="2020-05" db="UniProtKB">
        <authorList>
            <consortium name="EnsemblMetazoa"/>
        </authorList>
    </citation>
    <scope>IDENTIFICATION</scope>
    <source>
        <strain evidence="1">IAEA</strain>
    </source>
</reference>
<dbReference type="PANTHER" id="PTHR46465">
    <property type="entry name" value="LATERAL SIGNALING TARGET PROTEIN 2 HOMOLOG"/>
    <property type="match status" value="1"/>
</dbReference>
<dbReference type="GO" id="GO:0031901">
    <property type="term" value="C:early endosome membrane"/>
    <property type="evidence" value="ECO:0007669"/>
    <property type="project" value="TreeGrafter"/>
</dbReference>
<name>A0A1B0AH49_GLOPL</name>
<evidence type="ECO:0000313" key="2">
    <source>
        <dbReference type="Proteomes" id="UP000092445"/>
    </source>
</evidence>
<sequence>MEYISAGNLYVAMVQMKSKDEYEMQELICVLCCETLQRALKVGSLDQEQVDAFDPALMFSIPRVAIVKCYIWSHLGISVWCCLQLRIIQRCHNSSKEDAYHLLRETIFMEGKKEMEWYWEKIQETLNKIGPKKTIIQWKNACASLAIGRGTLQFLYTFYVNMYERIHVLHAVDLTLGAKYYMSYLVCVFVQLNYAALKQYRLGVLLLLAQQSETVETVEADTS</sequence>
<keyword evidence="2" id="KW-1185">Reference proteome</keyword>
<organism evidence="1 2">
    <name type="scientific">Glossina pallidipes</name>
    <name type="common">Tsetse fly</name>
    <dbReference type="NCBI Taxonomy" id="7398"/>
    <lineage>
        <taxon>Eukaryota</taxon>
        <taxon>Metazoa</taxon>
        <taxon>Ecdysozoa</taxon>
        <taxon>Arthropoda</taxon>
        <taxon>Hexapoda</taxon>
        <taxon>Insecta</taxon>
        <taxon>Pterygota</taxon>
        <taxon>Neoptera</taxon>
        <taxon>Endopterygota</taxon>
        <taxon>Diptera</taxon>
        <taxon>Brachycera</taxon>
        <taxon>Muscomorpha</taxon>
        <taxon>Hippoboscoidea</taxon>
        <taxon>Glossinidae</taxon>
        <taxon>Glossina</taxon>
    </lineage>
</organism>
<accession>A0A1B0AH49</accession>
<dbReference type="Proteomes" id="UP000092445">
    <property type="component" value="Unassembled WGS sequence"/>
</dbReference>
<dbReference type="VEuPathDB" id="VectorBase:GPAI045587"/>
<dbReference type="InterPro" id="IPR051118">
    <property type="entry name" value="LST-2"/>
</dbReference>
<reference evidence="2" key="1">
    <citation type="submission" date="2014-03" db="EMBL/GenBank/DDBJ databases">
        <authorList>
            <person name="Aksoy S."/>
            <person name="Warren W."/>
            <person name="Wilson R.K."/>
        </authorList>
    </citation>
    <scope>NUCLEOTIDE SEQUENCE [LARGE SCALE GENOMIC DNA]</scope>
    <source>
        <strain evidence="2">IAEA</strain>
    </source>
</reference>
<dbReference type="AlphaFoldDB" id="A0A1B0AH49"/>
<dbReference type="EnsemblMetazoa" id="GPAI045587-RA">
    <property type="protein sequence ID" value="GPAI045587-PA"/>
    <property type="gene ID" value="GPAI045587"/>
</dbReference>
<dbReference type="PANTHER" id="PTHR46465:SF2">
    <property type="entry name" value="LATERAL SIGNALING TARGET PROTEIN 2 HOMOLOG"/>
    <property type="match status" value="1"/>
</dbReference>
<evidence type="ECO:0000313" key="1">
    <source>
        <dbReference type="EnsemblMetazoa" id="GPAI045587-PA"/>
    </source>
</evidence>
<proteinExistence type="predicted"/>